<dbReference type="Proteomes" id="UP000522688">
    <property type="component" value="Unassembled WGS sequence"/>
</dbReference>
<feature type="region of interest" description="Disordered" evidence="1">
    <location>
        <begin position="48"/>
        <end position="81"/>
    </location>
</feature>
<keyword evidence="3" id="KW-0282">Flagellum</keyword>
<keyword evidence="2" id="KW-1133">Transmembrane helix</keyword>
<comment type="caution">
    <text evidence="3">The sequence shown here is derived from an EMBL/GenBank/DDBJ whole genome shotgun (WGS) entry which is preliminary data.</text>
</comment>
<keyword evidence="3" id="KW-0969">Cilium</keyword>
<evidence type="ECO:0000313" key="4">
    <source>
        <dbReference type="Proteomes" id="UP000522688"/>
    </source>
</evidence>
<dbReference type="OrthoDB" id="4807612at2"/>
<feature type="transmembrane region" description="Helical" evidence="2">
    <location>
        <begin position="6"/>
        <end position="27"/>
    </location>
</feature>
<sequence>MPESYVGALIFSITPTIVVGLIFWFVVRSLIRADRTERSAYAKIDAEERAKVEAADREAERQAADRRGPDHLDGDRRAATS</sequence>
<proteinExistence type="predicted"/>
<gene>
    <name evidence="3" type="ORF">FB463_003088</name>
</gene>
<keyword evidence="2" id="KW-0812">Transmembrane</keyword>
<organism evidence="3 4">
    <name type="scientific">Frigoribacterium faeni</name>
    <dbReference type="NCBI Taxonomy" id="145483"/>
    <lineage>
        <taxon>Bacteria</taxon>
        <taxon>Bacillati</taxon>
        <taxon>Actinomycetota</taxon>
        <taxon>Actinomycetes</taxon>
        <taxon>Micrococcales</taxon>
        <taxon>Microbacteriaceae</taxon>
        <taxon>Frigoribacterium</taxon>
    </lineage>
</organism>
<dbReference type="EMBL" id="JACGWW010000009">
    <property type="protein sequence ID" value="MBA8814812.1"/>
    <property type="molecule type" value="Genomic_DNA"/>
</dbReference>
<keyword evidence="3" id="KW-0966">Cell projection</keyword>
<dbReference type="RefSeq" id="WP_146854239.1">
    <property type="nucleotide sequence ID" value="NZ_BAAAHR010000003.1"/>
</dbReference>
<keyword evidence="2" id="KW-0472">Membrane</keyword>
<evidence type="ECO:0000256" key="1">
    <source>
        <dbReference type="SAM" id="MobiDB-lite"/>
    </source>
</evidence>
<evidence type="ECO:0000313" key="3">
    <source>
        <dbReference type="EMBL" id="MBA8814812.1"/>
    </source>
</evidence>
<evidence type="ECO:0000256" key="2">
    <source>
        <dbReference type="SAM" id="Phobius"/>
    </source>
</evidence>
<protein>
    <submittedName>
        <fullName evidence="3">Flagellar biosynthesis/type III secretory pathway M-ring protein FliF/YscJ</fullName>
    </submittedName>
</protein>
<dbReference type="AlphaFoldDB" id="A0A7W3PKF8"/>
<name>A0A7W3PKF8_9MICO</name>
<reference evidence="3 4" key="1">
    <citation type="submission" date="2020-07" db="EMBL/GenBank/DDBJ databases">
        <title>Sequencing the genomes of 1000 actinobacteria strains.</title>
        <authorList>
            <person name="Klenk H.-P."/>
        </authorList>
    </citation>
    <scope>NUCLEOTIDE SEQUENCE [LARGE SCALE GENOMIC DNA]</scope>
    <source>
        <strain evidence="3 4">DSM 10309</strain>
    </source>
</reference>
<accession>A0A7W3PKF8</accession>